<keyword evidence="3" id="KW-0282">Flagellum</keyword>
<proteinExistence type="predicted"/>
<protein>
    <submittedName>
        <fullName evidence="3">Flagellar hook-length control protein FliK</fullName>
    </submittedName>
</protein>
<keyword evidence="3" id="KW-0969">Cilium</keyword>
<evidence type="ECO:0000256" key="1">
    <source>
        <dbReference type="SAM" id="MobiDB-lite"/>
    </source>
</evidence>
<evidence type="ECO:0000313" key="4">
    <source>
        <dbReference type="Proteomes" id="UP001294570"/>
    </source>
</evidence>
<sequence>MSGVTPLLDTLLHQVLGKRMDAPEGRTQTEPVKPLLPSEATRAVHSDSRLDPRLEGRPALVEAQGQRSSQGAALPLAPTVRAEASISTHFSPAARTIADVLGQFPAPPSVVRTVQPLVPVTSEQGGASTAEVASRLASSIKDSGLFYEAHLARWFRGELPLAQLQREPQMRLNAAGRGLTTETATQVLAGRASSAAAPAGHTTAPTAAQGQAAATAEAMGHLDTDLAKTRAVTHAAMEEGLQNIVRHQLELLVNPVLRWEGDVWTGLFMALVIQLPEAVQRQAQEHGEEAEQQTSEQEQGWRSELTLRHAALGDIKAQLNLQKTRLALTLSAAADTVVPRLEAGVESLRQRLQKVCGFTEVLVQVRPLTAEEQNHE</sequence>
<feature type="domain" description="Flagellar hook-length control protein-like C-terminal" evidence="2">
    <location>
        <begin position="292"/>
        <end position="366"/>
    </location>
</feature>
<gene>
    <name evidence="3" type="ORF">TOI97_08860</name>
</gene>
<keyword evidence="3" id="KW-0966">Cell projection</keyword>
<reference evidence="3 4" key="1">
    <citation type="submission" date="2023-12" db="EMBL/GenBank/DDBJ databases">
        <title>Denitrificimonas halotolerans sp. nov.,a novel species isolated from landfill leachate.</title>
        <authorList>
            <person name="Wang S."/>
        </authorList>
    </citation>
    <scope>NUCLEOTIDE SEQUENCE [LARGE SCALE GENOMIC DNA]</scope>
    <source>
        <strain evidence="3 4">JX-1</strain>
    </source>
</reference>
<name>A0ABU5GRQ3_9GAMM</name>
<feature type="compositionally biased region" description="Basic and acidic residues" evidence="1">
    <location>
        <begin position="42"/>
        <end position="53"/>
    </location>
</feature>
<keyword evidence="4" id="KW-1185">Reference proteome</keyword>
<dbReference type="RefSeq" id="WP_321553761.1">
    <property type="nucleotide sequence ID" value="NZ_JAXIVU010000011.1"/>
</dbReference>
<dbReference type="Proteomes" id="UP001294570">
    <property type="component" value="Unassembled WGS sequence"/>
</dbReference>
<accession>A0ABU5GRQ3</accession>
<feature type="region of interest" description="Disordered" evidence="1">
    <location>
        <begin position="19"/>
        <end position="53"/>
    </location>
</feature>
<comment type="caution">
    <text evidence="3">The sequence shown here is derived from an EMBL/GenBank/DDBJ whole genome shotgun (WGS) entry which is preliminary data.</text>
</comment>
<dbReference type="InterPro" id="IPR021136">
    <property type="entry name" value="Flagellar_hook_control-like_C"/>
</dbReference>
<dbReference type="Pfam" id="PF02120">
    <property type="entry name" value="Flg_hook"/>
    <property type="match status" value="1"/>
</dbReference>
<dbReference type="EMBL" id="JAXIVU010000011">
    <property type="protein sequence ID" value="MDY7219671.1"/>
    <property type="molecule type" value="Genomic_DNA"/>
</dbReference>
<evidence type="ECO:0000313" key="3">
    <source>
        <dbReference type="EMBL" id="MDY7219671.1"/>
    </source>
</evidence>
<evidence type="ECO:0000259" key="2">
    <source>
        <dbReference type="Pfam" id="PF02120"/>
    </source>
</evidence>
<organism evidence="3 4">
    <name type="scientific">Denitrificimonas halotolerans</name>
    <dbReference type="NCBI Taxonomy" id="3098930"/>
    <lineage>
        <taxon>Bacteria</taxon>
        <taxon>Pseudomonadati</taxon>
        <taxon>Pseudomonadota</taxon>
        <taxon>Gammaproteobacteria</taxon>
        <taxon>Pseudomonadales</taxon>
        <taxon>Pseudomonadaceae</taxon>
        <taxon>Denitrificimonas</taxon>
    </lineage>
</organism>